<dbReference type="Proteomes" id="UP000283981">
    <property type="component" value="Unassembled WGS sequence"/>
</dbReference>
<accession>A0A414UZI0</accession>
<organism evidence="1 2">
    <name type="scientific">Mediterraneibacter gnavus</name>
    <name type="common">Ruminococcus gnavus</name>
    <dbReference type="NCBI Taxonomy" id="33038"/>
    <lineage>
        <taxon>Bacteria</taxon>
        <taxon>Bacillati</taxon>
        <taxon>Bacillota</taxon>
        <taxon>Clostridia</taxon>
        <taxon>Lachnospirales</taxon>
        <taxon>Lachnospiraceae</taxon>
        <taxon>Mediterraneibacter</taxon>
    </lineage>
</organism>
<comment type="caution">
    <text evidence="1">The sequence shown here is derived from an EMBL/GenBank/DDBJ whole genome shotgun (WGS) entry which is preliminary data.</text>
</comment>
<evidence type="ECO:0000313" key="1">
    <source>
        <dbReference type="EMBL" id="RHG88239.1"/>
    </source>
</evidence>
<evidence type="ECO:0000313" key="2">
    <source>
        <dbReference type="Proteomes" id="UP000283981"/>
    </source>
</evidence>
<name>A0A414UZI0_MEDGN</name>
<dbReference type="InterPro" id="IPR006520">
    <property type="entry name" value="Dit_BPSPP_N"/>
</dbReference>
<gene>
    <name evidence="1" type="ORF">DW243_01175</name>
</gene>
<evidence type="ECO:0008006" key="3">
    <source>
        <dbReference type="Google" id="ProtNLM"/>
    </source>
</evidence>
<dbReference type="EMBL" id="QRIS01000002">
    <property type="protein sequence ID" value="RHG88239.1"/>
    <property type="molecule type" value="Genomic_DNA"/>
</dbReference>
<dbReference type="AlphaFoldDB" id="A0A414UZI0"/>
<reference evidence="1 2" key="1">
    <citation type="submission" date="2018-08" db="EMBL/GenBank/DDBJ databases">
        <title>A genome reference for cultivated species of the human gut microbiota.</title>
        <authorList>
            <person name="Zou Y."/>
            <person name="Xue W."/>
            <person name="Luo G."/>
        </authorList>
    </citation>
    <scope>NUCLEOTIDE SEQUENCE [LARGE SCALE GENOMIC DNA]</scope>
    <source>
        <strain evidence="1 2">AM21-18</strain>
    </source>
</reference>
<dbReference type="Gene3D" id="2.40.30.200">
    <property type="match status" value="1"/>
</dbReference>
<dbReference type="NCBIfam" id="TIGR01633">
    <property type="entry name" value="phi3626_gp14_N"/>
    <property type="match status" value="1"/>
</dbReference>
<proteinExistence type="predicted"/>
<protein>
    <recommendedName>
        <fullName evidence="3">Phage tail protein</fullName>
    </recommendedName>
</protein>
<sequence>MFYIVRNQKSNLEIGIHVKERPKIPAPEFRYEEIEIPGRSGTLIQESGLVDDLKIEVVFNFAAKPDLWMEQFREAKKWLLAREDDQLVLSDDLEMFYKVKHTSVDTAERYVKTLGEFSVTFLCEGFQYRRDGQYEHTIEEVKYNPYYLSQPVYKIRGNGTCELKVNGKSMITEVQGNLTIDTERMLAYNESGVLKNTMVTGNYEDLLLMEMENTISCSMGFDLSIIPNWRCL</sequence>
<dbReference type="RefSeq" id="WP_009244641.1">
    <property type="nucleotide sequence ID" value="NZ_CABKQB010000004.1"/>
</dbReference>